<evidence type="ECO:0000313" key="2">
    <source>
        <dbReference type="Proteomes" id="UP000011885"/>
    </source>
</evidence>
<reference evidence="1 2" key="1">
    <citation type="journal article" date="2013" name="Mar. Genomics">
        <title>Expression of sulfatases in Rhodopirellula baltica and the diversity of sulfatases in the genus Rhodopirellula.</title>
        <authorList>
            <person name="Wegner C.E."/>
            <person name="Richter-Heitmann T."/>
            <person name="Klindworth A."/>
            <person name="Klockow C."/>
            <person name="Richter M."/>
            <person name="Achstetter T."/>
            <person name="Glockner F.O."/>
            <person name="Harder J."/>
        </authorList>
    </citation>
    <scope>NUCLEOTIDE SEQUENCE [LARGE SCALE GENOMIC DNA]</scope>
    <source>
        <strain evidence="1 2">SM41</strain>
    </source>
</reference>
<dbReference type="EMBL" id="ANOH01000391">
    <property type="protein sequence ID" value="EMI53017.1"/>
    <property type="molecule type" value="Genomic_DNA"/>
</dbReference>
<sequence>MFHLKAADNQLECNEMSSTEVNSYPNKQEDCCSSIWGEQSLSDHE</sequence>
<dbReference type="AlphaFoldDB" id="M5TUZ7"/>
<protein>
    <submittedName>
        <fullName evidence="1">Uncharacterized protein</fullName>
    </submittedName>
</protein>
<evidence type="ECO:0000313" key="1">
    <source>
        <dbReference type="EMBL" id="EMI53017.1"/>
    </source>
</evidence>
<accession>M5TUZ7</accession>
<gene>
    <name evidence="1" type="ORF">RSSM_05546</name>
</gene>
<dbReference type="Proteomes" id="UP000011885">
    <property type="component" value="Unassembled WGS sequence"/>
</dbReference>
<proteinExistence type="predicted"/>
<comment type="caution">
    <text evidence="1">The sequence shown here is derived from an EMBL/GenBank/DDBJ whole genome shotgun (WGS) entry which is preliminary data.</text>
</comment>
<organism evidence="1 2">
    <name type="scientific">Rhodopirellula sallentina SM41</name>
    <dbReference type="NCBI Taxonomy" id="1263870"/>
    <lineage>
        <taxon>Bacteria</taxon>
        <taxon>Pseudomonadati</taxon>
        <taxon>Planctomycetota</taxon>
        <taxon>Planctomycetia</taxon>
        <taxon>Pirellulales</taxon>
        <taxon>Pirellulaceae</taxon>
        <taxon>Rhodopirellula</taxon>
    </lineage>
</organism>
<name>M5TUZ7_9BACT</name>
<keyword evidence="2" id="KW-1185">Reference proteome</keyword>